<keyword evidence="1 6" id="KW-0963">Cytoplasm</keyword>
<evidence type="ECO:0000256" key="4">
    <source>
        <dbReference type="ARBA" id="ARBA00022679"/>
    </source>
</evidence>
<keyword evidence="5 6" id="KW-0949">S-adenosyl-L-methionine</keyword>
<evidence type="ECO:0000256" key="3">
    <source>
        <dbReference type="ARBA" id="ARBA00022603"/>
    </source>
</evidence>
<evidence type="ECO:0000256" key="2">
    <source>
        <dbReference type="ARBA" id="ARBA00022552"/>
    </source>
</evidence>
<evidence type="ECO:0000256" key="1">
    <source>
        <dbReference type="ARBA" id="ARBA00022490"/>
    </source>
</evidence>
<comment type="subcellular location">
    <subcellularLocation>
        <location evidence="6">Cytoplasm</location>
    </subcellularLocation>
</comment>
<comment type="caution">
    <text evidence="6">Lacks conserved residue(s) required for the propagation of feature annotation.</text>
</comment>
<dbReference type="GeneID" id="98662665"/>
<dbReference type="Proteomes" id="UP000271472">
    <property type="component" value="Unassembled WGS sequence"/>
</dbReference>
<dbReference type="Pfam" id="PF02527">
    <property type="entry name" value="GidB"/>
    <property type="match status" value="1"/>
</dbReference>
<dbReference type="EC" id="2.1.1.-" evidence="6"/>
<evidence type="ECO:0000256" key="5">
    <source>
        <dbReference type="ARBA" id="ARBA00022691"/>
    </source>
</evidence>
<organism evidence="8 9">
    <name type="scientific">Slackia isoflavoniconvertens</name>
    <dbReference type="NCBI Taxonomy" id="572010"/>
    <lineage>
        <taxon>Bacteria</taxon>
        <taxon>Bacillati</taxon>
        <taxon>Actinomycetota</taxon>
        <taxon>Coriobacteriia</taxon>
        <taxon>Eggerthellales</taxon>
        <taxon>Eggerthellaceae</taxon>
        <taxon>Slackia</taxon>
    </lineage>
</organism>
<dbReference type="PANTHER" id="PTHR31760">
    <property type="entry name" value="S-ADENOSYL-L-METHIONINE-DEPENDENT METHYLTRANSFERASES SUPERFAMILY PROTEIN"/>
    <property type="match status" value="1"/>
</dbReference>
<reference evidence="9" key="1">
    <citation type="submission" date="2018-05" db="EMBL/GenBank/DDBJ databases">
        <title>Genome Sequencing of selected type strains of the family Eggerthellaceae.</title>
        <authorList>
            <person name="Danylec N."/>
            <person name="Stoll D.A."/>
            <person name="Doetsch A."/>
            <person name="Huch M."/>
        </authorList>
    </citation>
    <scope>NUCLEOTIDE SEQUENCE [LARGE SCALE GENOMIC DNA]</scope>
    <source>
        <strain evidence="9">DSM 22006</strain>
    </source>
</reference>
<sequence length="254" mass="27879">MGTLRDILATRHGIDITEQQERILFDDLHAIMEINKTMNLTRILSEEDGMVLHLEDSVLGLPYVNDAPAGLYGDLGTGGGFPGIPLCVLTGRETLLVDSVKKKVRALEPVAEELGVGDRLSTYGGRIEDLALERPREFSVLTARALSSLGSLLELASPLLRKGGRLVCYKAQPTEEELEIAFGIMKPLGFDLVCDDSHELSDGSTRRIFVFQKAANPRIALPRRVGMAQRNPLTPADFAQKSGQKSGQKSRKRR</sequence>
<evidence type="ECO:0000256" key="6">
    <source>
        <dbReference type="HAMAP-Rule" id="MF_00074"/>
    </source>
</evidence>
<evidence type="ECO:0000313" key="9">
    <source>
        <dbReference type="Proteomes" id="UP000271472"/>
    </source>
</evidence>
<evidence type="ECO:0000313" key="8">
    <source>
        <dbReference type="EMBL" id="RNM37108.1"/>
    </source>
</evidence>
<comment type="caution">
    <text evidence="8">The sequence shown here is derived from an EMBL/GenBank/DDBJ whole genome shotgun (WGS) entry which is preliminary data.</text>
</comment>
<dbReference type="AlphaFoldDB" id="A0A3N0IJD7"/>
<feature type="binding site" evidence="6">
    <location>
        <position position="81"/>
    </location>
    <ligand>
        <name>S-adenosyl-L-methionine</name>
        <dbReference type="ChEBI" id="CHEBI:59789"/>
    </ligand>
</feature>
<dbReference type="OrthoDB" id="9808773at2"/>
<feature type="region of interest" description="Disordered" evidence="7">
    <location>
        <begin position="223"/>
        <end position="254"/>
    </location>
</feature>
<feature type="binding site" evidence="6">
    <location>
        <begin position="127"/>
        <end position="128"/>
    </location>
    <ligand>
        <name>S-adenosyl-L-methionine</name>
        <dbReference type="ChEBI" id="CHEBI:59789"/>
    </ligand>
</feature>
<gene>
    <name evidence="6" type="primary">rsmG</name>
    <name evidence="8" type="ORF">DMP05_01515</name>
</gene>
<dbReference type="EMBL" id="QIBZ01000002">
    <property type="protein sequence ID" value="RNM37108.1"/>
    <property type="molecule type" value="Genomic_DNA"/>
</dbReference>
<evidence type="ECO:0000256" key="7">
    <source>
        <dbReference type="SAM" id="MobiDB-lite"/>
    </source>
</evidence>
<comment type="similarity">
    <text evidence="6">Belongs to the methyltransferase superfamily. RNA methyltransferase RsmG family.</text>
</comment>
<dbReference type="GO" id="GO:0070043">
    <property type="term" value="F:rRNA (guanine-N7-)-methyltransferase activity"/>
    <property type="evidence" value="ECO:0007669"/>
    <property type="project" value="UniProtKB-UniRule"/>
</dbReference>
<dbReference type="PANTHER" id="PTHR31760:SF0">
    <property type="entry name" value="S-ADENOSYL-L-METHIONINE-DEPENDENT METHYLTRANSFERASES SUPERFAMILY PROTEIN"/>
    <property type="match status" value="1"/>
</dbReference>
<name>A0A3N0IJD7_9ACTN</name>
<dbReference type="HAMAP" id="MF_00074">
    <property type="entry name" value="16SrRNA_methyltr_G"/>
    <property type="match status" value="1"/>
</dbReference>
<keyword evidence="9" id="KW-1185">Reference proteome</keyword>
<accession>A0A3N0IJD7</accession>
<keyword evidence="2 6" id="KW-0698">rRNA processing</keyword>
<dbReference type="SUPFAM" id="SSF53335">
    <property type="entry name" value="S-adenosyl-L-methionine-dependent methyltransferases"/>
    <property type="match status" value="1"/>
</dbReference>
<dbReference type="RefSeq" id="WP_123218897.1">
    <property type="nucleotide sequence ID" value="NZ_JACHYQ010000001.1"/>
</dbReference>
<keyword evidence="3 6" id="KW-0489">Methyltransferase</keyword>
<dbReference type="Gene3D" id="3.40.50.150">
    <property type="entry name" value="Vaccinia Virus protein VP39"/>
    <property type="match status" value="1"/>
</dbReference>
<comment type="function">
    <text evidence="6">Specifically methylates the N7 position of a guanine in 16S rRNA.</text>
</comment>
<proteinExistence type="inferred from homology"/>
<protein>
    <recommendedName>
        <fullName evidence="6">Ribosomal RNA small subunit methyltransferase G</fullName>
        <ecNumber evidence="6">2.1.1.-</ecNumber>
    </recommendedName>
    <alternativeName>
        <fullName evidence="6">16S rRNA 7-methylguanosine methyltransferase</fullName>
        <shortName evidence="6">16S rRNA m7G methyltransferase</shortName>
    </alternativeName>
</protein>
<feature type="binding site" evidence="6">
    <location>
        <position position="144"/>
    </location>
    <ligand>
        <name>S-adenosyl-L-methionine</name>
        <dbReference type="ChEBI" id="CHEBI:59789"/>
    </ligand>
</feature>
<feature type="binding site" evidence="6">
    <location>
        <position position="76"/>
    </location>
    <ligand>
        <name>S-adenosyl-L-methionine</name>
        <dbReference type="ChEBI" id="CHEBI:59789"/>
    </ligand>
</feature>
<dbReference type="InterPro" id="IPR029063">
    <property type="entry name" value="SAM-dependent_MTases_sf"/>
</dbReference>
<keyword evidence="4 6" id="KW-0808">Transferase</keyword>
<dbReference type="GO" id="GO:0005829">
    <property type="term" value="C:cytosol"/>
    <property type="evidence" value="ECO:0007669"/>
    <property type="project" value="TreeGrafter"/>
</dbReference>
<dbReference type="InterPro" id="IPR003682">
    <property type="entry name" value="rRNA_ssu_MeTfrase_G"/>
</dbReference>